<dbReference type="EMBL" id="VORY01000006">
    <property type="protein sequence ID" value="TXD94152.1"/>
    <property type="molecule type" value="Genomic_DNA"/>
</dbReference>
<dbReference type="Pfam" id="PF04134">
    <property type="entry name" value="DCC1-like"/>
    <property type="match status" value="1"/>
</dbReference>
<sequence>MEAVLPENKKIILFDGVCNLCNNAINFIIEHDKKDVFRFASLQSDLGRKLVMERGIDPEILDSIILIEPGVVYYEKSTAALKIAKELSGGYSLMKHFLFLPNSIRDGVYNLVATNRYKWFGKKESCMIPTTELKAKFLDSTT</sequence>
<protein>
    <submittedName>
        <fullName evidence="1">DUF393 domain-containing protein</fullName>
    </submittedName>
</protein>
<dbReference type="PANTHER" id="PTHR33639">
    <property type="entry name" value="THIOL-DISULFIDE OXIDOREDUCTASE DCC"/>
    <property type="match status" value="1"/>
</dbReference>
<dbReference type="InterPro" id="IPR052927">
    <property type="entry name" value="DCC_oxidoreductase"/>
</dbReference>
<organism evidence="1 2">
    <name type="scientific">Gillisia hiemivivida</name>
    <dbReference type="NCBI Taxonomy" id="291190"/>
    <lineage>
        <taxon>Bacteria</taxon>
        <taxon>Pseudomonadati</taxon>
        <taxon>Bacteroidota</taxon>
        <taxon>Flavobacteriia</taxon>
        <taxon>Flavobacteriales</taxon>
        <taxon>Flavobacteriaceae</taxon>
        <taxon>Gillisia</taxon>
    </lineage>
</organism>
<dbReference type="AlphaFoldDB" id="A0A5C6ZXR9"/>
<dbReference type="RefSeq" id="WP_146931807.1">
    <property type="nucleotide sequence ID" value="NZ_CBCSHZ010000005.1"/>
</dbReference>
<gene>
    <name evidence="1" type="ORF">ES724_07755</name>
</gene>
<name>A0A5C6ZXR9_9FLAO</name>
<dbReference type="InterPro" id="IPR007263">
    <property type="entry name" value="DCC1-like"/>
</dbReference>
<proteinExistence type="predicted"/>
<dbReference type="PANTHER" id="PTHR33639:SF2">
    <property type="entry name" value="DUF393 DOMAIN-CONTAINING PROTEIN"/>
    <property type="match status" value="1"/>
</dbReference>
<evidence type="ECO:0000313" key="2">
    <source>
        <dbReference type="Proteomes" id="UP000321367"/>
    </source>
</evidence>
<reference evidence="1 2" key="1">
    <citation type="submission" date="2019-08" db="EMBL/GenBank/DDBJ databases">
        <title>Genome sequence of Gillisia hiemivivida IC154 (type strain).</title>
        <authorList>
            <person name="Bowman J.P."/>
        </authorList>
    </citation>
    <scope>NUCLEOTIDE SEQUENCE [LARGE SCALE GENOMIC DNA]</scope>
    <source>
        <strain evidence="1 2">IC154</strain>
    </source>
</reference>
<comment type="caution">
    <text evidence="1">The sequence shown here is derived from an EMBL/GenBank/DDBJ whole genome shotgun (WGS) entry which is preliminary data.</text>
</comment>
<dbReference type="GO" id="GO:0015035">
    <property type="term" value="F:protein-disulfide reductase activity"/>
    <property type="evidence" value="ECO:0007669"/>
    <property type="project" value="InterPro"/>
</dbReference>
<evidence type="ECO:0000313" key="1">
    <source>
        <dbReference type="EMBL" id="TXD94152.1"/>
    </source>
</evidence>
<dbReference type="OrthoDB" id="9785438at2"/>
<keyword evidence="2" id="KW-1185">Reference proteome</keyword>
<dbReference type="Proteomes" id="UP000321367">
    <property type="component" value="Unassembled WGS sequence"/>
</dbReference>
<accession>A0A5C6ZXR9</accession>